<proteinExistence type="predicted"/>
<dbReference type="EMBL" id="MU003771">
    <property type="protein sequence ID" value="KAF2724404.1"/>
    <property type="molecule type" value="Genomic_DNA"/>
</dbReference>
<keyword evidence="3" id="KW-1185">Reference proteome</keyword>
<organism evidence="2 3">
    <name type="scientific">Polychaeton citri CBS 116435</name>
    <dbReference type="NCBI Taxonomy" id="1314669"/>
    <lineage>
        <taxon>Eukaryota</taxon>
        <taxon>Fungi</taxon>
        <taxon>Dikarya</taxon>
        <taxon>Ascomycota</taxon>
        <taxon>Pezizomycotina</taxon>
        <taxon>Dothideomycetes</taxon>
        <taxon>Dothideomycetidae</taxon>
        <taxon>Capnodiales</taxon>
        <taxon>Capnodiaceae</taxon>
        <taxon>Polychaeton</taxon>
    </lineage>
</organism>
<evidence type="ECO:0000256" key="1">
    <source>
        <dbReference type="SAM" id="MobiDB-lite"/>
    </source>
</evidence>
<comment type="caution">
    <text evidence="2">The sequence shown here is derived from an EMBL/GenBank/DDBJ whole genome shotgun (WGS) entry which is preliminary data.</text>
</comment>
<protein>
    <submittedName>
        <fullName evidence="2">Uncharacterized protein</fullName>
    </submittedName>
</protein>
<reference evidence="2" key="1">
    <citation type="journal article" date="2020" name="Stud. Mycol.">
        <title>101 Dothideomycetes genomes: a test case for predicting lifestyles and emergence of pathogens.</title>
        <authorList>
            <person name="Haridas S."/>
            <person name="Albert R."/>
            <person name="Binder M."/>
            <person name="Bloem J."/>
            <person name="Labutti K."/>
            <person name="Salamov A."/>
            <person name="Andreopoulos B."/>
            <person name="Baker S."/>
            <person name="Barry K."/>
            <person name="Bills G."/>
            <person name="Bluhm B."/>
            <person name="Cannon C."/>
            <person name="Castanera R."/>
            <person name="Culley D."/>
            <person name="Daum C."/>
            <person name="Ezra D."/>
            <person name="Gonzalez J."/>
            <person name="Henrissat B."/>
            <person name="Kuo A."/>
            <person name="Liang C."/>
            <person name="Lipzen A."/>
            <person name="Lutzoni F."/>
            <person name="Magnuson J."/>
            <person name="Mondo S."/>
            <person name="Nolan M."/>
            <person name="Ohm R."/>
            <person name="Pangilinan J."/>
            <person name="Park H.-J."/>
            <person name="Ramirez L."/>
            <person name="Alfaro M."/>
            <person name="Sun H."/>
            <person name="Tritt A."/>
            <person name="Yoshinaga Y."/>
            <person name="Zwiers L.-H."/>
            <person name="Turgeon B."/>
            <person name="Goodwin S."/>
            <person name="Spatafora J."/>
            <person name="Crous P."/>
            <person name="Grigoriev I."/>
        </authorList>
    </citation>
    <scope>NUCLEOTIDE SEQUENCE</scope>
    <source>
        <strain evidence="2">CBS 116435</strain>
    </source>
</reference>
<name>A0A9P4QDG8_9PEZI</name>
<dbReference type="AlphaFoldDB" id="A0A9P4QDG8"/>
<evidence type="ECO:0000313" key="3">
    <source>
        <dbReference type="Proteomes" id="UP000799441"/>
    </source>
</evidence>
<sequence length="53" mass="5947">MTLLSLWCELEKDVAGRTVSADMACSFSRLRNPSKRPLKSFPAVGTGSRYRKQ</sequence>
<dbReference type="Proteomes" id="UP000799441">
    <property type="component" value="Unassembled WGS sequence"/>
</dbReference>
<feature type="region of interest" description="Disordered" evidence="1">
    <location>
        <begin position="33"/>
        <end position="53"/>
    </location>
</feature>
<accession>A0A9P4QDG8</accession>
<gene>
    <name evidence="2" type="ORF">K431DRAFT_281834</name>
</gene>
<evidence type="ECO:0000313" key="2">
    <source>
        <dbReference type="EMBL" id="KAF2724404.1"/>
    </source>
</evidence>